<keyword evidence="3" id="KW-1185">Reference proteome</keyword>
<reference evidence="2 3" key="1">
    <citation type="journal article" date="2022" name="BMC Genomics">
        <title>Comparative genome analysis of mycobacteria focusing on tRNA and non-coding RNA.</title>
        <authorList>
            <person name="Behra P.R.K."/>
            <person name="Pettersson B.M.F."/>
            <person name="Ramesh M."/>
            <person name="Das S."/>
            <person name="Dasgupta S."/>
            <person name="Kirsebom L.A."/>
        </authorList>
    </citation>
    <scope>NUCLEOTIDE SEQUENCE [LARGE SCALE GENOMIC DNA]</scope>
    <source>
        <strain evidence="2 3">DSM 44078</strain>
    </source>
</reference>
<dbReference type="PANTHER" id="PTHR35525:SF3">
    <property type="entry name" value="BLL6575 PROTEIN"/>
    <property type="match status" value="1"/>
</dbReference>
<name>A0ABT3CCX2_9MYCO</name>
<proteinExistence type="predicted"/>
<comment type="caution">
    <text evidence="2">The sequence shown here is derived from an EMBL/GenBank/DDBJ whole genome shotgun (WGS) entry which is preliminary data.</text>
</comment>
<evidence type="ECO:0000313" key="2">
    <source>
        <dbReference type="EMBL" id="MCV7227349.1"/>
    </source>
</evidence>
<dbReference type="RefSeq" id="WP_264068285.1">
    <property type="nucleotide sequence ID" value="NZ_JACKTY010000029.1"/>
</dbReference>
<dbReference type="InterPro" id="IPR021005">
    <property type="entry name" value="Znf_CGNR"/>
</dbReference>
<gene>
    <name evidence="2" type="ORF">H7J73_15045</name>
</gene>
<dbReference type="PANTHER" id="PTHR35525">
    <property type="entry name" value="BLL6575 PROTEIN"/>
    <property type="match status" value="1"/>
</dbReference>
<dbReference type="InterPro" id="IPR023286">
    <property type="entry name" value="ABATE_dom_sf"/>
</dbReference>
<accession>A0ABT3CCX2</accession>
<dbReference type="Pfam" id="PF11706">
    <property type="entry name" value="zf-CGNR"/>
    <property type="match status" value="1"/>
</dbReference>
<protein>
    <submittedName>
        <fullName evidence="2">CGNR zinc finger domain-containing protein</fullName>
    </submittedName>
</protein>
<dbReference type="EMBL" id="JACKTY010000029">
    <property type="protein sequence ID" value="MCV7227349.1"/>
    <property type="molecule type" value="Genomic_DNA"/>
</dbReference>
<feature type="domain" description="Zinc finger CGNR" evidence="1">
    <location>
        <begin position="115"/>
        <end position="157"/>
    </location>
</feature>
<dbReference type="InterPro" id="IPR010852">
    <property type="entry name" value="ABATE"/>
</dbReference>
<dbReference type="Pfam" id="PF07336">
    <property type="entry name" value="ABATE"/>
    <property type="match status" value="1"/>
</dbReference>
<evidence type="ECO:0000313" key="3">
    <source>
        <dbReference type="Proteomes" id="UP001526201"/>
    </source>
</evidence>
<dbReference type="SUPFAM" id="SSF160904">
    <property type="entry name" value="Jann2411-like"/>
    <property type="match status" value="1"/>
</dbReference>
<evidence type="ECO:0000259" key="1">
    <source>
        <dbReference type="Pfam" id="PF11706"/>
    </source>
</evidence>
<dbReference type="Gene3D" id="1.10.3300.10">
    <property type="entry name" value="Jann2411-like domain"/>
    <property type="match status" value="1"/>
</dbReference>
<sequence length="163" mass="18194">MSIEWSDVLVDVLNTTPVVDGANTDLLETDADARDWLRAHAGDGTHIATARRVRDDLQQVVRGHADAEVLNRYLARVRRVPRVHDDGLDWELVAADWPAQLVLAWGEVQSIAPGRLRPCANGECHLFLLDRSRGGTGRWCSMSECGNRMKARRHYSRTAGKAD</sequence>
<organism evidence="2 3">
    <name type="scientific">Mycolicibacterium komossense</name>
    <dbReference type="NCBI Taxonomy" id="1779"/>
    <lineage>
        <taxon>Bacteria</taxon>
        <taxon>Bacillati</taxon>
        <taxon>Actinomycetota</taxon>
        <taxon>Actinomycetes</taxon>
        <taxon>Mycobacteriales</taxon>
        <taxon>Mycobacteriaceae</taxon>
        <taxon>Mycolicibacterium</taxon>
    </lineage>
</organism>
<dbReference type="Proteomes" id="UP001526201">
    <property type="component" value="Unassembled WGS sequence"/>
</dbReference>